<dbReference type="InterPro" id="IPR006153">
    <property type="entry name" value="Cation/H_exchanger_TM"/>
</dbReference>
<feature type="transmembrane region" description="Helical" evidence="12">
    <location>
        <begin position="234"/>
        <end position="251"/>
    </location>
</feature>
<dbReference type="EMBL" id="JADKGK010000015">
    <property type="protein sequence ID" value="MBL0003794.1"/>
    <property type="molecule type" value="Genomic_DNA"/>
</dbReference>
<keyword evidence="7 12" id="KW-1133">Transmembrane helix</keyword>
<evidence type="ECO:0000256" key="8">
    <source>
        <dbReference type="ARBA" id="ARBA00023053"/>
    </source>
</evidence>
<evidence type="ECO:0000313" key="17">
    <source>
        <dbReference type="EMBL" id="MBL0003794.1"/>
    </source>
</evidence>
<feature type="chain" id="PRO_5044158307" evidence="13">
    <location>
        <begin position="19"/>
        <end position="431"/>
    </location>
</feature>
<keyword evidence="9" id="KW-0406">Ion transport</keyword>
<keyword evidence="8" id="KW-0915">Sodium</keyword>
<sequence>MLTAFAVLLCLSALLAWANERWVHLPSTVAVTLAGAASSIVLILLDTQGWTFGLKQQAIELWQALDFTAFVLNGILSLMLFAGAMSLDATLMMRLRAGILTFAGVSTAISTVLIGFGAWGVFHLVGLDIPLIWSLLFGALLSPTDPVAVLDMLKRAKVPKKIETLIAGESLFNDGVGVVFFIVIASAAGVGGGHTEPSLTGALVVFVQEALGGIAFGALIGWITYRLCRSIEAASVEILLTLASVVGGYVLAASLGLSGPLAMVVAGLVMSAGKERAFGEHTRERIEGFWETLDEVLNILLFAFIGLDVLLTPTAVGEVLAGLLMIVVALVARFVSVALPMTLVRRRDGYGPWTIRVLTWGGLRGGIAISLALGLPASPYRSALVTATYVVVLFTIAVQGLTVMPIVRRAAAAEAAAEAAAGETENRAARP</sequence>
<keyword evidence="6 12" id="KW-0812">Transmembrane</keyword>
<feature type="transmembrane region" description="Helical" evidence="12">
    <location>
        <begin position="171"/>
        <end position="190"/>
    </location>
</feature>
<feature type="signal peptide" evidence="13">
    <location>
        <begin position="1"/>
        <end position="18"/>
    </location>
</feature>
<dbReference type="AlphaFoldDB" id="A0A935MIL3"/>
<keyword evidence="5" id="KW-1003">Cell membrane</keyword>
<feature type="transmembrane region" description="Helical" evidence="12">
    <location>
        <begin position="355"/>
        <end position="375"/>
    </location>
</feature>
<dbReference type="EMBL" id="JADIXZ010000010">
    <property type="protein sequence ID" value="MBK6302385.1"/>
    <property type="molecule type" value="Genomic_DNA"/>
</dbReference>
<evidence type="ECO:0000256" key="7">
    <source>
        <dbReference type="ARBA" id="ARBA00022989"/>
    </source>
</evidence>
<feature type="domain" description="Cation/H+ exchanger transmembrane" evidence="14">
    <location>
        <begin position="11"/>
        <end position="408"/>
    </location>
</feature>
<dbReference type="GO" id="GO:0098719">
    <property type="term" value="P:sodium ion import across plasma membrane"/>
    <property type="evidence" value="ECO:0007669"/>
    <property type="project" value="TreeGrafter"/>
</dbReference>
<dbReference type="GO" id="GO:0051453">
    <property type="term" value="P:regulation of intracellular pH"/>
    <property type="evidence" value="ECO:0007669"/>
    <property type="project" value="TreeGrafter"/>
</dbReference>
<comment type="subcellular location">
    <subcellularLocation>
        <location evidence="1">Cell membrane</location>
        <topology evidence="1">Multi-pass membrane protein</topology>
    </subcellularLocation>
</comment>
<evidence type="ECO:0000256" key="10">
    <source>
        <dbReference type="ARBA" id="ARBA00023136"/>
    </source>
</evidence>
<evidence type="ECO:0000256" key="12">
    <source>
        <dbReference type="SAM" id="Phobius"/>
    </source>
</evidence>
<evidence type="ECO:0000256" key="5">
    <source>
        <dbReference type="ARBA" id="ARBA00022475"/>
    </source>
</evidence>
<accession>A0A935MIL3</accession>
<evidence type="ECO:0000256" key="11">
    <source>
        <dbReference type="ARBA" id="ARBA00023201"/>
    </source>
</evidence>
<proteinExistence type="inferred from homology"/>
<dbReference type="Proteomes" id="UP000718281">
    <property type="component" value="Unassembled WGS sequence"/>
</dbReference>
<evidence type="ECO:0000313" key="15">
    <source>
        <dbReference type="EMBL" id="MBK6302385.1"/>
    </source>
</evidence>
<evidence type="ECO:0000256" key="6">
    <source>
        <dbReference type="ARBA" id="ARBA00022692"/>
    </source>
</evidence>
<reference evidence="18 19" key="1">
    <citation type="submission" date="2020-10" db="EMBL/GenBank/DDBJ databases">
        <title>Connecting structure to function with the recovery of over 1000 high-quality activated sludge metagenome-assembled genomes encoding full-length rRNA genes using long-read sequencing.</title>
        <authorList>
            <person name="Singleton C.M."/>
            <person name="Petriglieri F."/>
            <person name="Kristensen J.M."/>
            <person name="Kirkegaard R.H."/>
            <person name="Michaelsen T.Y."/>
            <person name="Andersen M.H."/>
            <person name="Karst S.M."/>
            <person name="Dueholm M.S."/>
            <person name="Nielsen P.H."/>
            <person name="Albertsen M."/>
        </authorList>
    </citation>
    <scope>NUCLEOTIDE SEQUENCE [LARGE SCALE GENOMIC DNA]</scope>
    <source>
        <strain evidence="15">AalE_18-Q3-R2-46_BAT3C.188</strain>
        <strain evidence="16">Ega_18-Q3-R5-49_MAXAC.001</strain>
        <strain evidence="17">Ribe_18-Q3-R11-54_MAXAC.001</strain>
    </source>
</reference>
<evidence type="ECO:0000256" key="4">
    <source>
        <dbReference type="ARBA" id="ARBA00022449"/>
    </source>
</evidence>
<dbReference type="InterPro" id="IPR018422">
    <property type="entry name" value="Cation/H_exchanger_CPA1"/>
</dbReference>
<evidence type="ECO:0000256" key="3">
    <source>
        <dbReference type="ARBA" id="ARBA00022448"/>
    </source>
</evidence>
<evidence type="ECO:0000313" key="18">
    <source>
        <dbReference type="Proteomes" id="UP000718281"/>
    </source>
</evidence>
<keyword evidence="13" id="KW-0732">Signal</keyword>
<keyword evidence="11" id="KW-0739">Sodium transport</keyword>
<feature type="transmembrane region" description="Helical" evidence="12">
    <location>
        <begin position="67"/>
        <end position="87"/>
    </location>
</feature>
<dbReference type="GO" id="GO:0015385">
    <property type="term" value="F:sodium:proton antiporter activity"/>
    <property type="evidence" value="ECO:0007669"/>
    <property type="project" value="InterPro"/>
</dbReference>
<evidence type="ECO:0000313" key="16">
    <source>
        <dbReference type="EMBL" id="MBK7274302.1"/>
    </source>
</evidence>
<evidence type="ECO:0000256" key="1">
    <source>
        <dbReference type="ARBA" id="ARBA00004651"/>
    </source>
</evidence>
<evidence type="ECO:0000256" key="2">
    <source>
        <dbReference type="ARBA" id="ARBA00007367"/>
    </source>
</evidence>
<keyword evidence="4" id="KW-0050">Antiport</keyword>
<dbReference type="GO" id="GO:0005886">
    <property type="term" value="C:plasma membrane"/>
    <property type="evidence" value="ECO:0007669"/>
    <property type="project" value="UniProtKB-SubCell"/>
</dbReference>
<comment type="caution">
    <text evidence="16">The sequence shown here is derived from an EMBL/GenBank/DDBJ whole genome shotgun (WGS) entry which is preliminary data.</text>
</comment>
<keyword evidence="10 12" id="KW-0472">Membrane</keyword>
<evidence type="ECO:0000259" key="14">
    <source>
        <dbReference type="Pfam" id="PF00999"/>
    </source>
</evidence>
<dbReference type="PANTHER" id="PTHR10110:SF195">
    <property type="entry name" value="NA(+)_H(+) ANTIPORTER NHAS2"/>
    <property type="match status" value="1"/>
</dbReference>
<organism evidence="16 19">
    <name type="scientific">Candidatus Phosphoribacter hodrii</name>
    <dbReference type="NCBI Taxonomy" id="2953743"/>
    <lineage>
        <taxon>Bacteria</taxon>
        <taxon>Bacillati</taxon>
        <taxon>Actinomycetota</taxon>
        <taxon>Actinomycetes</taxon>
        <taxon>Micrococcales</taxon>
        <taxon>Dermatophilaceae</taxon>
        <taxon>Candidatus Phosphoribacter</taxon>
    </lineage>
</organism>
<keyword evidence="3" id="KW-0813">Transport</keyword>
<protein>
    <submittedName>
        <fullName evidence="16">Sodium:proton antiporter</fullName>
    </submittedName>
</protein>
<dbReference type="Gene3D" id="6.10.140.1330">
    <property type="match status" value="1"/>
</dbReference>
<dbReference type="PANTHER" id="PTHR10110">
    <property type="entry name" value="SODIUM/HYDROGEN EXCHANGER"/>
    <property type="match status" value="1"/>
</dbReference>
<dbReference type="Proteomes" id="UP000886632">
    <property type="component" value="Unassembled WGS sequence"/>
</dbReference>
<dbReference type="Proteomes" id="UP000726105">
    <property type="component" value="Unassembled WGS sequence"/>
</dbReference>
<feature type="transmembrane region" description="Helical" evidence="12">
    <location>
        <begin position="99"/>
        <end position="125"/>
    </location>
</feature>
<evidence type="ECO:0000313" key="19">
    <source>
        <dbReference type="Proteomes" id="UP000726105"/>
    </source>
</evidence>
<feature type="transmembrane region" description="Helical" evidence="12">
    <location>
        <begin position="387"/>
        <end position="407"/>
    </location>
</feature>
<gene>
    <name evidence="15" type="ORF">IPF40_15645</name>
    <name evidence="16" type="ORF">IPI13_14425</name>
    <name evidence="17" type="ORF">IPP00_07295</name>
</gene>
<comment type="similarity">
    <text evidence="2">Belongs to the monovalent cation:proton antiporter 1 (CPA1) transporter (TC 2.A.36) family.</text>
</comment>
<dbReference type="EMBL" id="JADJIB010000005">
    <property type="protein sequence ID" value="MBK7274302.1"/>
    <property type="molecule type" value="Genomic_DNA"/>
</dbReference>
<feature type="transmembrane region" description="Helical" evidence="12">
    <location>
        <begin position="131"/>
        <end position="150"/>
    </location>
</feature>
<dbReference type="Pfam" id="PF00999">
    <property type="entry name" value="Na_H_Exchanger"/>
    <property type="match status" value="1"/>
</dbReference>
<evidence type="ECO:0000256" key="13">
    <source>
        <dbReference type="SAM" id="SignalP"/>
    </source>
</evidence>
<dbReference type="GO" id="GO:0015386">
    <property type="term" value="F:potassium:proton antiporter activity"/>
    <property type="evidence" value="ECO:0007669"/>
    <property type="project" value="TreeGrafter"/>
</dbReference>
<feature type="transmembrane region" description="Helical" evidence="12">
    <location>
        <begin position="202"/>
        <end position="222"/>
    </location>
</feature>
<evidence type="ECO:0000256" key="9">
    <source>
        <dbReference type="ARBA" id="ARBA00023065"/>
    </source>
</evidence>
<name>A0A935MIL3_9MICO</name>